<dbReference type="InterPro" id="IPR036640">
    <property type="entry name" value="ABC1_TM_sf"/>
</dbReference>
<dbReference type="WBParaSite" id="HPLM_0001880201-mRNA-1">
    <property type="protein sequence ID" value="HPLM_0001880201-mRNA-1"/>
    <property type="gene ID" value="HPLM_0001880201"/>
</dbReference>
<sequence length="388" mass="43976">MTAQSKFLEIAFNSDKRKKVIIASCLGLASVVLFKYFGNRKGIRQYSQISVTSSEKKKKKRAFDTKFLRQLLMLLKIMVPGVFSREAGIIEGRIVKAIVQKDVNKFSWQLCKWILVALPATFINSMIRYFESIIGLAFRSRLIQHAYKQYFSDKTYYAVSNLDSRLQNADQCLTEDITMFSQSVAHLYSHLTKPILDIGLISFTLISYAASRGSAENVVVPAILAISTVGLTASLLKSISPRFGHMVAEEAKRKGFLRYLHSRVITNSEEIAFYGGHEAEYKQLNSAYDNLADQTKLIFRKRILYIMVEQFFMKYVWSGTGMVMIALPILASEYATPGKTRRLEDEPDGGVSERTRGFATAKNLLYSSADAVERLMTSYKEVCRIRPV</sequence>
<reference evidence="9" key="1">
    <citation type="submission" date="2017-02" db="UniProtKB">
        <authorList>
            <consortium name="WormBaseParasite"/>
        </authorList>
    </citation>
    <scope>IDENTIFICATION</scope>
</reference>
<dbReference type="GO" id="GO:0007031">
    <property type="term" value="P:peroxisome organization"/>
    <property type="evidence" value="ECO:0007669"/>
    <property type="project" value="TreeGrafter"/>
</dbReference>
<evidence type="ECO:0000256" key="4">
    <source>
        <dbReference type="ARBA" id="ARBA00023136"/>
    </source>
</evidence>
<evidence type="ECO:0000256" key="2">
    <source>
        <dbReference type="ARBA" id="ARBA00022692"/>
    </source>
</evidence>
<feature type="transmembrane region" description="Helical" evidence="5">
    <location>
        <begin position="20"/>
        <end position="38"/>
    </location>
</feature>
<evidence type="ECO:0000313" key="7">
    <source>
        <dbReference type="EMBL" id="VDO73248.1"/>
    </source>
</evidence>
<dbReference type="Gene3D" id="1.20.1560.10">
    <property type="entry name" value="ABC transporter type 1, transmembrane domain"/>
    <property type="match status" value="1"/>
</dbReference>
<dbReference type="STRING" id="6290.A0A0N4X360"/>
<proteinExistence type="predicted"/>
<dbReference type="GO" id="GO:0005778">
    <property type="term" value="C:peroxisomal membrane"/>
    <property type="evidence" value="ECO:0007669"/>
    <property type="project" value="TreeGrafter"/>
</dbReference>
<keyword evidence="3 5" id="KW-1133">Transmembrane helix</keyword>
<evidence type="ECO:0000313" key="9">
    <source>
        <dbReference type="WBParaSite" id="HPLM_0001880201-mRNA-1"/>
    </source>
</evidence>
<evidence type="ECO:0000256" key="1">
    <source>
        <dbReference type="ARBA" id="ARBA00022448"/>
    </source>
</evidence>
<keyword evidence="1" id="KW-0813">Transport</keyword>
<dbReference type="Proteomes" id="UP000268014">
    <property type="component" value="Unassembled WGS sequence"/>
</dbReference>
<dbReference type="GO" id="GO:0005324">
    <property type="term" value="F:long-chain fatty acid transmembrane transporter activity"/>
    <property type="evidence" value="ECO:0007669"/>
    <property type="project" value="TreeGrafter"/>
</dbReference>
<keyword evidence="2 5" id="KW-0812">Transmembrane</keyword>
<reference evidence="7 8" key="2">
    <citation type="submission" date="2018-11" db="EMBL/GenBank/DDBJ databases">
        <authorList>
            <consortium name="Pathogen Informatics"/>
        </authorList>
    </citation>
    <scope>NUCLEOTIDE SEQUENCE [LARGE SCALE GENOMIC DNA]</scope>
    <source>
        <strain evidence="7 8">MHpl1</strain>
    </source>
</reference>
<protein>
    <submittedName>
        <fullName evidence="9">ABC transmembrane type-1 domain-containing protein</fullName>
    </submittedName>
</protein>
<accession>A0A0N4X360</accession>
<keyword evidence="4 5" id="KW-0472">Membrane</keyword>
<dbReference type="Pfam" id="PF06472">
    <property type="entry name" value="ABC_membrane_2"/>
    <property type="match status" value="1"/>
</dbReference>
<dbReference type="OMA" id="FYRGHKX"/>
<organism evidence="9">
    <name type="scientific">Haemonchus placei</name>
    <name type="common">Barber's pole worm</name>
    <dbReference type="NCBI Taxonomy" id="6290"/>
    <lineage>
        <taxon>Eukaryota</taxon>
        <taxon>Metazoa</taxon>
        <taxon>Ecdysozoa</taxon>
        <taxon>Nematoda</taxon>
        <taxon>Chromadorea</taxon>
        <taxon>Rhabditida</taxon>
        <taxon>Rhabditina</taxon>
        <taxon>Rhabditomorpha</taxon>
        <taxon>Strongyloidea</taxon>
        <taxon>Trichostrongylidae</taxon>
        <taxon>Haemonchus</taxon>
    </lineage>
</organism>
<gene>
    <name evidence="7" type="ORF">HPLM_LOCUS18794</name>
</gene>
<dbReference type="AlphaFoldDB" id="A0A0N4X360"/>
<dbReference type="EMBL" id="UZAF01020824">
    <property type="protein sequence ID" value="VDO73248.1"/>
    <property type="molecule type" value="Genomic_DNA"/>
</dbReference>
<evidence type="ECO:0000313" key="8">
    <source>
        <dbReference type="Proteomes" id="UP000268014"/>
    </source>
</evidence>
<name>A0A0N4X360_HAEPC</name>
<dbReference type="GO" id="GO:0006635">
    <property type="term" value="P:fatty acid beta-oxidation"/>
    <property type="evidence" value="ECO:0007669"/>
    <property type="project" value="TreeGrafter"/>
</dbReference>
<dbReference type="OrthoDB" id="422637at2759"/>
<evidence type="ECO:0000259" key="6">
    <source>
        <dbReference type="PROSITE" id="PS50929"/>
    </source>
</evidence>
<dbReference type="GO" id="GO:0140359">
    <property type="term" value="F:ABC-type transporter activity"/>
    <property type="evidence" value="ECO:0007669"/>
    <property type="project" value="InterPro"/>
</dbReference>
<dbReference type="GO" id="GO:0005524">
    <property type="term" value="F:ATP binding"/>
    <property type="evidence" value="ECO:0007669"/>
    <property type="project" value="InterPro"/>
</dbReference>
<dbReference type="InterPro" id="IPR050835">
    <property type="entry name" value="ABC_transporter_sub-D"/>
</dbReference>
<dbReference type="PANTHER" id="PTHR11384:SF67">
    <property type="entry name" value="ATP-BINDING CASSETTE SUB-FAMILY D MEMBER 1"/>
    <property type="match status" value="1"/>
</dbReference>
<dbReference type="GO" id="GO:0015910">
    <property type="term" value="P:long-chain fatty acid import into peroxisome"/>
    <property type="evidence" value="ECO:0007669"/>
    <property type="project" value="TreeGrafter"/>
</dbReference>
<feature type="domain" description="ABC transmembrane type-1" evidence="6">
    <location>
        <begin position="92"/>
        <end position="313"/>
    </location>
</feature>
<evidence type="ECO:0000256" key="3">
    <source>
        <dbReference type="ARBA" id="ARBA00022989"/>
    </source>
</evidence>
<dbReference type="InterPro" id="IPR011527">
    <property type="entry name" value="ABC1_TM_dom"/>
</dbReference>
<keyword evidence="8" id="KW-1185">Reference proteome</keyword>
<dbReference type="PROSITE" id="PS50929">
    <property type="entry name" value="ABC_TM1F"/>
    <property type="match status" value="1"/>
</dbReference>
<evidence type="ECO:0000256" key="5">
    <source>
        <dbReference type="SAM" id="Phobius"/>
    </source>
</evidence>
<dbReference type="SUPFAM" id="SSF90123">
    <property type="entry name" value="ABC transporter transmembrane region"/>
    <property type="match status" value="1"/>
</dbReference>
<dbReference type="PANTHER" id="PTHR11384">
    <property type="entry name" value="ATP-BINDING CASSETTE, SUB-FAMILY D MEMBER"/>
    <property type="match status" value="1"/>
</dbReference>
<dbReference type="GO" id="GO:0042760">
    <property type="term" value="P:very long-chain fatty acid catabolic process"/>
    <property type="evidence" value="ECO:0007669"/>
    <property type="project" value="TreeGrafter"/>
</dbReference>